<evidence type="ECO:0000313" key="2">
    <source>
        <dbReference type="Proteomes" id="UP000277204"/>
    </source>
</evidence>
<dbReference type="EMBL" id="UZAI01000308">
    <property type="protein sequence ID" value="VDO51203.1"/>
    <property type="molecule type" value="Genomic_DNA"/>
</dbReference>
<reference evidence="1 2" key="1">
    <citation type="submission" date="2018-11" db="EMBL/GenBank/DDBJ databases">
        <authorList>
            <consortium name="Pathogen Informatics"/>
        </authorList>
    </citation>
    <scope>NUCLEOTIDE SEQUENCE [LARGE SCALE GENOMIC DNA]</scope>
    <source>
        <strain evidence="1 2">Zambia</strain>
    </source>
</reference>
<accession>A0A3P7XAF3</accession>
<organism evidence="1 2">
    <name type="scientific">Schistosoma margrebowiei</name>
    <dbReference type="NCBI Taxonomy" id="48269"/>
    <lineage>
        <taxon>Eukaryota</taxon>
        <taxon>Metazoa</taxon>
        <taxon>Spiralia</taxon>
        <taxon>Lophotrochozoa</taxon>
        <taxon>Platyhelminthes</taxon>
        <taxon>Trematoda</taxon>
        <taxon>Digenea</taxon>
        <taxon>Strigeidida</taxon>
        <taxon>Schistosomatoidea</taxon>
        <taxon>Schistosomatidae</taxon>
        <taxon>Schistosoma</taxon>
    </lineage>
</organism>
<evidence type="ECO:0000313" key="1">
    <source>
        <dbReference type="EMBL" id="VDO51203.1"/>
    </source>
</evidence>
<keyword evidence="2" id="KW-1185">Reference proteome</keyword>
<dbReference type="AlphaFoldDB" id="A0A3P7XAF3"/>
<proteinExistence type="predicted"/>
<protein>
    <submittedName>
        <fullName evidence="1">Uncharacterized protein</fullName>
    </submittedName>
</protein>
<name>A0A3P7XAF3_9TREM</name>
<dbReference type="Proteomes" id="UP000277204">
    <property type="component" value="Unassembled WGS sequence"/>
</dbReference>
<sequence>MDISASQSSCLLYESNPVPFASNAIELSTQLLSPDSLR</sequence>
<gene>
    <name evidence="1" type="ORF">SMRZ_LOCUS1405</name>
</gene>